<dbReference type="Pfam" id="PF14543">
    <property type="entry name" value="TAXi_N"/>
    <property type="match status" value="1"/>
</dbReference>
<dbReference type="InterPro" id="IPR001969">
    <property type="entry name" value="Aspartic_peptidase_AS"/>
</dbReference>
<name>A0A8T0GHK0_CERPU</name>
<evidence type="ECO:0000256" key="2">
    <source>
        <dbReference type="PIRSR" id="PIRSR601461-1"/>
    </source>
</evidence>
<feature type="active site" evidence="2">
    <location>
        <position position="339"/>
    </location>
</feature>
<keyword evidence="3" id="KW-0378">Hydrolase</keyword>
<reference evidence="6 7" key="1">
    <citation type="submission" date="2020-06" db="EMBL/GenBank/DDBJ databases">
        <title>WGS assembly of Ceratodon purpureus strain R40.</title>
        <authorList>
            <person name="Carey S.B."/>
            <person name="Jenkins J."/>
            <person name="Shu S."/>
            <person name="Lovell J.T."/>
            <person name="Sreedasyam A."/>
            <person name="Maumus F."/>
            <person name="Tiley G.P."/>
            <person name="Fernandez-Pozo N."/>
            <person name="Barry K."/>
            <person name="Chen C."/>
            <person name="Wang M."/>
            <person name="Lipzen A."/>
            <person name="Daum C."/>
            <person name="Saski C.A."/>
            <person name="Payton A.C."/>
            <person name="Mcbreen J.C."/>
            <person name="Conrad R.E."/>
            <person name="Kollar L.M."/>
            <person name="Olsson S."/>
            <person name="Huttunen S."/>
            <person name="Landis J.B."/>
            <person name="Wickett N.J."/>
            <person name="Johnson M.G."/>
            <person name="Rensing S.A."/>
            <person name="Grimwood J."/>
            <person name="Schmutz J."/>
            <person name="Mcdaniel S.F."/>
        </authorList>
    </citation>
    <scope>NUCLEOTIDE SEQUENCE [LARGE SCALE GENOMIC DNA]</scope>
    <source>
        <strain evidence="6 7">R40</strain>
    </source>
</reference>
<dbReference type="PANTHER" id="PTHR13683:SF232">
    <property type="entry name" value="OS09G0542100 PROTEIN"/>
    <property type="match status" value="1"/>
</dbReference>
<dbReference type="GO" id="GO:0004190">
    <property type="term" value="F:aspartic-type endopeptidase activity"/>
    <property type="evidence" value="ECO:0007669"/>
    <property type="project" value="UniProtKB-KW"/>
</dbReference>
<protein>
    <recommendedName>
        <fullName evidence="5">Peptidase A1 domain-containing protein</fullName>
    </recommendedName>
</protein>
<dbReference type="EMBL" id="CM026432">
    <property type="protein sequence ID" value="KAG0558027.1"/>
    <property type="molecule type" value="Genomic_DNA"/>
</dbReference>
<sequence length="396" mass="43651">MHLPWMDYARATSHRGVLQLAWWLLVCAEIAAQAGASLYSFEVTHRYSEKARRELQERHGDAFHDWPQQGTPEFHNMLYFLDLHRHHGHLARASRSSPLMASSVGNATYYNRHDGLQYTYIELGTPSQKYFVALDTGSDLLWLPCAHCVSCAPSFVPTYNATYNSYDPSGSTTFERVACDSPYCELARQCAVGTTQCPYRLQYLSPASTEGYLVEDVMYLVPQKGGKKIATDIVFGCGTNQTGAFLSGTTVPNGLLGLGMQNISIPSILARAKIMADSFSMCFDYGLGTGRLVFGDRGPSKAHSTRIITAVNPSYYRVRLRYVVVGGVRVLTPVMAIFDTGTTYTYLNSISYGLVTAAVVLQTASVVVSVGIPSSGESLCLIFFCRLTEQFLTEES</sequence>
<evidence type="ECO:0000313" key="6">
    <source>
        <dbReference type="EMBL" id="KAG0558027.1"/>
    </source>
</evidence>
<feature type="signal peptide" evidence="4">
    <location>
        <begin position="1"/>
        <end position="32"/>
    </location>
</feature>
<dbReference type="AlphaFoldDB" id="A0A8T0GHK0"/>
<accession>A0A8T0GHK0</accession>
<dbReference type="InterPro" id="IPR001461">
    <property type="entry name" value="Aspartic_peptidase_A1"/>
</dbReference>
<keyword evidence="3" id="KW-0645">Protease</keyword>
<evidence type="ECO:0000259" key="5">
    <source>
        <dbReference type="PROSITE" id="PS51767"/>
    </source>
</evidence>
<gene>
    <name evidence="6" type="ORF">KC19_11G173900</name>
</gene>
<keyword evidence="3" id="KW-0064">Aspartyl protease</keyword>
<dbReference type="PANTHER" id="PTHR13683">
    <property type="entry name" value="ASPARTYL PROTEASES"/>
    <property type="match status" value="1"/>
</dbReference>
<evidence type="ECO:0000313" key="7">
    <source>
        <dbReference type="Proteomes" id="UP000822688"/>
    </source>
</evidence>
<evidence type="ECO:0000256" key="1">
    <source>
        <dbReference type="ARBA" id="ARBA00007447"/>
    </source>
</evidence>
<proteinExistence type="inferred from homology"/>
<feature type="domain" description="Peptidase A1" evidence="5">
    <location>
        <begin position="117"/>
        <end position="396"/>
    </location>
</feature>
<keyword evidence="7" id="KW-1185">Reference proteome</keyword>
<dbReference type="Proteomes" id="UP000822688">
    <property type="component" value="Chromosome 11"/>
</dbReference>
<evidence type="ECO:0000256" key="4">
    <source>
        <dbReference type="SAM" id="SignalP"/>
    </source>
</evidence>
<feature type="active site" evidence="2">
    <location>
        <position position="135"/>
    </location>
</feature>
<dbReference type="PROSITE" id="PS51767">
    <property type="entry name" value="PEPTIDASE_A1"/>
    <property type="match status" value="1"/>
</dbReference>
<dbReference type="InterPro" id="IPR034164">
    <property type="entry name" value="Pepsin-like_dom"/>
</dbReference>
<dbReference type="PROSITE" id="PS00141">
    <property type="entry name" value="ASP_PROTEASE"/>
    <property type="match status" value="2"/>
</dbReference>
<feature type="chain" id="PRO_5035769302" description="Peptidase A1 domain-containing protein" evidence="4">
    <location>
        <begin position="33"/>
        <end position="396"/>
    </location>
</feature>
<dbReference type="GO" id="GO:0006508">
    <property type="term" value="P:proteolysis"/>
    <property type="evidence" value="ECO:0007669"/>
    <property type="project" value="UniProtKB-KW"/>
</dbReference>
<dbReference type="InterPro" id="IPR032861">
    <property type="entry name" value="TAXi_N"/>
</dbReference>
<dbReference type="InterPro" id="IPR021109">
    <property type="entry name" value="Peptidase_aspartic_dom_sf"/>
</dbReference>
<comment type="similarity">
    <text evidence="1 3">Belongs to the peptidase A1 family.</text>
</comment>
<dbReference type="CDD" id="cd05471">
    <property type="entry name" value="pepsin_like"/>
    <property type="match status" value="1"/>
</dbReference>
<keyword evidence="4" id="KW-0732">Signal</keyword>
<dbReference type="Gene3D" id="2.40.70.10">
    <property type="entry name" value="Acid Proteases"/>
    <property type="match status" value="2"/>
</dbReference>
<evidence type="ECO:0000256" key="3">
    <source>
        <dbReference type="RuleBase" id="RU000454"/>
    </source>
</evidence>
<dbReference type="PRINTS" id="PR00792">
    <property type="entry name" value="PEPSIN"/>
</dbReference>
<dbReference type="SUPFAM" id="SSF50630">
    <property type="entry name" value="Acid proteases"/>
    <property type="match status" value="1"/>
</dbReference>
<comment type="caution">
    <text evidence="6">The sequence shown here is derived from an EMBL/GenBank/DDBJ whole genome shotgun (WGS) entry which is preliminary data.</text>
</comment>
<dbReference type="InterPro" id="IPR033121">
    <property type="entry name" value="PEPTIDASE_A1"/>
</dbReference>
<organism evidence="6 7">
    <name type="scientific">Ceratodon purpureus</name>
    <name type="common">Fire moss</name>
    <name type="synonym">Dicranum purpureum</name>
    <dbReference type="NCBI Taxonomy" id="3225"/>
    <lineage>
        <taxon>Eukaryota</taxon>
        <taxon>Viridiplantae</taxon>
        <taxon>Streptophyta</taxon>
        <taxon>Embryophyta</taxon>
        <taxon>Bryophyta</taxon>
        <taxon>Bryophytina</taxon>
        <taxon>Bryopsida</taxon>
        <taxon>Dicranidae</taxon>
        <taxon>Pseudoditrichales</taxon>
        <taxon>Ditrichaceae</taxon>
        <taxon>Ceratodon</taxon>
    </lineage>
</organism>